<protein>
    <recommendedName>
        <fullName evidence="11">TFIIS N-terminal domain-containing protein</fullName>
    </recommendedName>
</protein>
<evidence type="ECO:0000256" key="6">
    <source>
        <dbReference type="ARBA" id="ARBA00023187"/>
    </source>
</evidence>
<reference evidence="12" key="1">
    <citation type="submission" date="2021-12" db="EMBL/GenBank/DDBJ databases">
        <authorList>
            <person name="King R."/>
        </authorList>
    </citation>
    <scope>NUCLEOTIDE SEQUENCE</scope>
</reference>
<name>A0A9N9R6A6_9NEOP</name>
<dbReference type="InterPro" id="IPR035441">
    <property type="entry name" value="TFIIS/LEDGF_dom_sf"/>
</dbReference>
<dbReference type="InterPro" id="IPR017923">
    <property type="entry name" value="TFIIS_N"/>
</dbReference>
<evidence type="ECO:0000256" key="8">
    <source>
        <dbReference type="ARBA" id="ARBA00037992"/>
    </source>
</evidence>
<accession>A0A9N9R6A6</accession>
<comment type="subcellular location">
    <subcellularLocation>
        <location evidence="9">Nucleus</location>
    </subcellularLocation>
</comment>
<feature type="compositionally biased region" description="Low complexity" evidence="10">
    <location>
        <begin position="29"/>
        <end position="39"/>
    </location>
</feature>
<dbReference type="Proteomes" id="UP001153714">
    <property type="component" value="Chromosome 20"/>
</dbReference>
<dbReference type="AlphaFoldDB" id="A0A9N9R6A6"/>
<evidence type="ECO:0000256" key="10">
    <source>
        <dbReference type="SAM" id="MobiDB-lite"/>
    </source>
</evidence>
<feature type="compositionally biased region" description="Basic residues" evidence="10">
    <location>
        <begin position="18"/>
        <end position="28"/>
    </location>
</feature>
<dbReference type="Pfam" id="PF08711">
    <property type="entry name" value="Med26"/>
    <property type="match status" value="1"/>
</dbReference>
<dbReference type="OrthoDB" id="21124at2759"/>
<dbReference type="Gene3D" id="1.20.930.10">
    <property type="entry name" value="Conserved domain common to transcription factors TFIIS, elongin A, CRSP70"/>
    <property type="match status" value="1"/>
</dbReference>
<dbReference type="InterPro" id="IPR051037">
    <property type="entry name" value="RNAPII_TF_IWS1"/>
</dbReference>
<keyword evidence="3" id="KW-0509">mRNA transport</keyword>
<reference evidence="12" key="2">
    <citation type="submission" date="2022-10" db="EMBL/GenBank/DDBJ databases">
        <authorList>
            <consortium name="ENA_rothamsted_submissions"/>
            <consortium name="culmorum"/>
            <person name="King R."/>
        </authorList>
    </citation>
    <scope>NUCLEOTIDE SEQUENCE</scope>
</reference>
<evidence type="ECO:0000256" key="4">
    <source>
        <dbReference type="ARBA" id="ARBA00023015"/>
    </source>
</evidence>
<evidence type="ECO:0000259" key="11">
    <source>
        <dbReference type="PROSITE" id="PS51319"/>
    </source>
</evidence>
<evidence type="ECO:0000256" key="1">
    <source>
        <dbReference type="ARBA" id="ARBA00022448"/>
    </source>
</evidence>
<comment type="similarity">
    <text evidence="8">Belongs to the IWS1 family.</text>
</comment>
<evidence type="ECO:0000313" key="13">
    <source>
        <dbReference type="Proteomes" id="UP001153714"/>
    </source>
</evidence>
<evidence type="ECO:0000256" key="2">
    <source>
        <dbReference type="ARBA" id="ARBA00022664"/>
    </source>
</evidence>
<keyword evidence="2" id="KW-0507">mRNA processing</keyword>
<keyword evidence="7 9" id="KW-0539">Nucleus</keyword>
<dbReference type="PANTHER" id="PTHR46010:SF1">
    <property type="entry name" value="PROTEIN IWS1 HOMOLOG"/>
    <property type="match status" value="1"/>
</dbReference>
<dbReference type="FunFam" id="1.20.930.10:FF:000001">
    <property type="entry name" value="IWS1, SUPT6H interacting protein"/>
    <property type="match status" value="1"/>
</dbReference>
<proteinExistence type="inferred from homology"/>
<feature type="region of interest" description="Disordered" evidence="10">
    <location>
        <begin position="17"/>
        <end position="116"/>
    </location>
</feature>
<dbReference type="PROSITE" id="PS51319">
    <property type="entry name" value="TFIIS_N"/>
    <property type="match status" value="1"/>
</dbReference>
<dbReference type="GO" id="GO:0005634">
    <property type="term" value="C:nucleus"/>
    <property type="evidence" value="ECO:0007669"/>
    <property type="project" value="UniProtKB-SubCell"/>
</dbReference>
<dbReference type="EMBL" id="OU893351">
    <property type="protein sequence ID" value="CAG9790122.1"/>
    <property type="molecule type" value="Genomic_DNA"/>
</dbReference>
<keyword evidence="5" id="KW-0804">Transcription</keyword>
<keyword evidence="1" id="KW-0813">Transport</keyword>
<organism evidence="12 13">
    <name type="scientific">Diatraea saccharalis</name>
    <name type="common">sugarcane borer</name>
    <dbReference type="NCBI Taxonomy" id="40085"/>
    <lineage>
        <taxon>Eukaryota</taxon>
        <taxon>Metazoa</taxon>
        <taxon>Ecdysozoa</taxon>
        <taxon>Arthropoda</taxon>
        <taxon>Hexapoda</taxon>
        <taxon>Insecta</taxon>
        <taxon>Pterygota</taxon>
        <taxon>Neoptera</taxon>
        <taxon>Endopterygota</taxon>
        <taxon>Lepidoptera</taxon>
        <taxon>Glossata</taxon>
        <taxon>Ditrysia</taxon>
        <taxon>Pyraloidea</taxon>
        <taxon>Crambidae</taxon>
        <taxon>Crambinae</taxon>
        <taxon>Diatraea</taxon>
    </lineage>
</organism>
<sequence>MIIVFLLTHNENVFVLSRRSRSRSRSRSSSRSGSGSPSRQGKKRRTVRLQSDEEGEAGGGGEGGEGVAGEGEGDARRGEGEGDAPPPPAQDQSSDDDEPVTGSSADAQIGMSDFDIMLARKKEERRGRKRRRDIDIINDNDDLIAHLLQQMRAAADEDRELNRRNQPAVKKVSMLKQAMSQLIKKDLQLAFLEHNVLNVLCDWLAPMPNRALPCLLIRDAILKLLTDFPAIDKQLLKQSGIGKAVMYLYKHPKETKANRERAGRLISEWARPIFNLSTDFKVLPPQLFRKPISPLTLPHASFNVRGLPRCEDLCLETPLHSSTMTREERQARDEAMAGARRKDEPGPSKKTRLDDPDRTVRPGEPGWVARARVPLPSNKEYVVRPKSTCETDMSRTTKKKMTRYEKQMKRFLDQKRIKSGSRRAVEISIEGRKMAL</sequence>
<feature type="compositionally biased region" description="Basic and acidic residues" evidence="10">
    <location>
        <begin position="325"/>
        <end position="361"/>
    </location>
</feature>
<evidence type="ECO:0000256" key="9">
    <source>
        <dbReference type="PROSITE-ProRule" id="PRU00649"/>
    </source>
</evidence>
<feature type="region of interest" description="Disordered" evidence="10">
    <location>
        <begin position="321"/>
        <end position="365"/>
    </location>
</feature>
<dbReference type="GO" id="GO:0016973">
    <property type="term" value="P:poly(A)+ mRNA export from nucleus"/>
    <property type="evidence" value="ECO:0007669"/>
    <property type="project" value="TreeGrafter"/>
</dbReference>
<dbReference type="GO" id="GO:0006397">
    <property type="term" value="P:mRNA processing"/>
    <property type="evidence" value="ECO:0007669"/>
    <property type="project" value="UniProtKB-KW"/>
</dbReference>
<dbReference type="PANTHER" id="PTHR46010">
    <property type="entry name" value="PROTEIN IWS1 HOMOLOG"/>
    <property type="match status" value="1"/>
</dbReference>
<keyword evidence="13" id="KW-1185">Reference proteome</keyword>
<dbReference type="GO" id="GO:0008380">
    <property type="term" value="P:RNA splicing"/>
    <property type="evidence" value="ECO:0007669"/>
    <property type="project" value="UniProtKB-KW"/>
</dbReference>
<evidence type="ECO:0000256" key="5">
    <source>
        <dbReference type="ARBA" id="ARBA00023163"/>
    </source>
</evidence>
<gene>
    <name evidence="12" type="ORF">DIATSA_LOCUS7804</name>
</gene>
<evidence type="ECO:0000256" key="3">
    <source>
        <dbReference type="ARBA" id="ARBA00022816"/>
    </source>
</evidence>
<keyword evidence="6" id="KW-0508">mRNA splicing</keyword>
<evidence type="ECO:0000313" key="12">
    <source>
        <dbReference type="EMBL" id="CAG9790122.1"/>
    </source>
</evidence>
<evidence type="ECO:0000256" key="7">
    <source>
        <dbReference type="ARBA" id="ARBA00023242"/>
    </source>
</evidence>
<feature type="compositionally biased region" description="Gly residues" evidence="10">
    <location>
        <begin position="57"/>
        <end position="70"/>
    </location>
</feature>
<feature type="domain" description="TFIIS N-terminal" evidence="11">
    <location>
        <begin position="198"/>
        <end position="276"/>
    </location>
</feature>
<keyword evidence="4" id="KW-0805">Transcription regulation</keyword>